<accession>A0A830FI33</accession>
<dbReference type="Proteomes" id="UP000607197">
    <property type="component" value="Unassembled WGS sequence"/>
</dbReference>
<proteinExistence type="predicted"/>
<sequence length="180" mass="18618">MGMLDANTALALLLVLGAVVVSIVPRVPASPFVLGGLALYWYSTDFMMVSPLELFGLLVGAVGVVAVEHYATRRIPVESDVTPRTALVALGIALVAYLVGGVPGLVLGVVATVAVENYLDDTPDDIGLRELPQEANPRTAVSNGVDQAIEDTTRTLVASGLQLAATAVFSAVFVATTKIA</sequence>
<protein>
    <recommendedName>
        <fullName evidence="4">DUF456 domain-containing protein</fullName>
    </recommendedName>
</protein>
<comment type="caution">
    <text evidence="2">The sequence shown here is derived from an EMBL/GenBank/DDBJ whole genome shotgun (WGS) entry which is preliminary data.</text>
</comment>
<organism evidence="2 3">
    <name type="scientific">Halocalculus aciditolerans</name>
    <dbReference type="NCBI Taxonomy" id="1383812"/>
    <lineage>
        <taxon>Archaea</taxon>
        <taxon>Methanobacteriati</taxon>
        <taxon>Methanobacteriota</taxon>
        <taxon>Stenosarchaea group</taxon>
        <taxon>Halobacteria</taxon>
        <taxon>Halobacteriales</taxon>
        <taxon>Halobacteriaceae</taxon>
        <taxon>Halocalculus</taxon>
    </lineage>
</organism>
<keyword evidence="3" id="KW-1185">Reference proteome</keyword>
<evidence type="ECO:0000256" key="1">
    <source>
        <dbReference type="SAM" id="Phobius"/>
    </source>
</evidence>
<keyword evidence="1" id="KW-1133">Transmembrane helix</keyword>
<dbReference type="AlphaFoldDB" id="A0A830FI33"/>
<evidence type="ECO:0008006" key="4">
    <source>
        <dbReference type="Google" id="ProtNLM"/>
    </source>
</evidence>
<feature type="transmembrane region" description="Helical" evidence="1">
    <location>
        <begin position="87"/>
        <end position="115"/>
    </location>
</feature>
<feature type="transmembrane region" description="Helical" evidence="1">
    <location>
        <begin position="156"/>
        <end position="175"/>
    </location>
</feature>
<reference evidence="2" key="2">
    <citation type="submission" date="2020-09" db="EMBL/GenBank/DDBJ databases">
        <authorList>
            <person name="Sun Q."/>
            <person name="Ohkuma M."/>
        </authorList>
    </citation>
    <scope>NUCLEOTIDE SEQUENCE</scope>
    <source>
        <strain evidence="2">JCM 19596</strain>
    </source>
</reference>
<keyword evidence="1" id="KW-0812">Transmembrane</keyword>
<reference evidence="2" key="1">
    <citation type="journal article" date="2014" name="Int. J. Syst. Evol. Microbiol.">
        <title>Complete genome sequence of Corynebacterium casei LMG S-19264T (=DSM 44701T), isolated from a smear-ripened cheese.</title>
        <authorList>
            <consortium name="US DOE Joint Genome Institute (JGI-PGF)"/>
            <person name="Walter F."/>
            <person name="Albersmeier A."/>
            <person name="Kalinowski J."/>
            <person name="Ruckert C."/>
        </authorList>
    </citation>
    <scope>NUCLEOTIDE SEQUENCE</scope>
    <source>
        <strain evidence="2">JCM 19596</strain>
    </source>
</reference>
<keyword evidence="1" id="KW-0472">Membrane</keyword>
<gene>
    <name evidence="2" type="ORF">GCM10009039_11260</name>
</gene>
<evidence type="ECO:0000313" key="2">
    <source>
        <dbReference type="EMBL" id="GGL54903.1"/>
    </source>
</evidence>
<name>A0A830FI33_9EURY</name>
<feature type="transmembrane region" description="Helical" evidence="1">
    <location>
        <begin position="39"/>
        <end position="67"/>
    </location>
</feature>
<dbReference type="EMBL" id="BMPG01000001">
    <property type="protein sequence ID" value="GGL54903.1"/>
    <property type="molecule type" value="Genomic_DNA"/>
</dbReference>
<dbReference type="RefSeq" id="WP_188976695.1">
    <property type="nucleotide sequence ID" value="NZ_BMPG01000001.1"/>
</dbReference>
<evidence type="ECO:0000313" key="3">
    <source>
        <dbReference type="Proteomes" id="UP000607197"/>
    </source>
</evidence>